<evidence type="ECO:0000313" key="1">
    <source>
        <dbReference type="EMBL" id="JAR98293.1"/>
    </source>
</evidence>
<reference evidence="1" key="2">
    <citation type="journal article" date="2017" name="J. Med. Entomol.">
        <title>Transcriptome Analysis of the Triatoma infestans (Hemiptera: Reduviidae) Integument.</title>
        <authorList>
            <person name="Calderon-Fernandez G.M."/>
            <person name="Moriconi D.E."/>
            <person name="Dulbecco A.B."/>
            <person name="Juarez M.P."/>
        </authorList>
    </citation>
    <scope>NUCLEOTIDE SEQUENCE</scope>
    <source>
        <strain evidence="1">Int1</strain>
        <tissue evidence="1">Integument</tissue>
    </source>
</reference>
<dbReference type="EMBL" id="GEMB01005013">
    <property type="protein sequence ID" value="JAR98293.1"/>
    <property type="molecule type" value="Transcribed_RNA"/>
</dbReference>
<sequence length="37" mass="4145">MVYFGALSDNEMVAVEVSPATLKEKLPQTSRKLFGRM</sequence>
<accession>A0A170WWV3</accession>
<reference evidence="1" key="1">
    <citation type="submission" date="2016-04" db="EMBL/GenBank/DDBJ databases">
        <authorList>
            <person name="Calderon-Fernandez G.M.Sr."/>
        </authorList>
    </citation>
    <scope>NUCLEOTIDE SEQUENCE</scope>
    <source>
        <strain evidence="1">Int1</strain>
        <tissue evidence="1">Integument</tissue>
    </source>
</reference>
<proteinExistence type="predicted"/>
<dbReference type="AlphaFoldDB" id="A0A170WWV3"/>
<organism evidence="1">
    <name type="scientific">Triatoma infestans</name>
    <name type="common">Assassin bug</name>
    <dbReference type="NCBI Taxonomy" id="30076"/>
    <lineage>
        <taxon>Eukaryota</taxon>
        <taxon>Metazoa</taxon>
        <taxon>Ecdysozoa</taxon>
        <taxon>Arthropoda</taxon>
        <taxon>Hexapoda</taxon>
        <taxon>Insecta</taxon>
        <taxon>Pterygota</taxon>
        <taxon>Neoptera</taxon>
        <taxon>Paraneoptera</taxon>
        <taxon>Hemiptera</taxon>
        <taxon>Heteroptera</taxon>
        <taxon>Panheteroptera</taxon>
        <taxon>Cimicomorpha</taxon>
        <taxon>Reduviidae</taxon>
        <taxon>Triatominae</taxon>
        <taxon>Triatoma</taxon>
    </lineage>
</organism>
<protein>
    <submittedName>
        <fullName evidence="1">Cirhin</fullName>
    </submittedName>
</protein>
<name>A0A170WWV3_TRIIF</name>